<dbReference type="InterPro" id="IPR023214">
    <property type="entry name" value="HAD_sf"/>
</dbReference>
<dbReference type="AlphaFoldDB" id="A0A7M5V4Y4"/>
<dbReference type="Proteomes" id="UP000594262">
    <property type="component" value="Unplaced"/>
</dbReference>
<evidence type="ECO:0000256" key="8">
    <source>
        <dbReference type="ARBA" id="ARBA00022801"/>
    </source>
</evidence>
<dbReference type="OrthoDB" id="426235at2759"/>
<dbReference type="GeneID" id="136797531"/>
<evidence type="ECO:0000256" key="11">
    <source>
        <dbReference type="ARBA" id="ARBA00037258"/>
    </source>
</evidence>
<dbReference type="Gene3D" id="3.40.50.1000">
    <property type="entry name" value="HAD superfamily/HAD-like"/>
    <property type="match status" value="2"/>
</dbReference>
<reference evidence="15" key="1">
    <citation type="submission" date="2021-01" db="UniProtKB">
        <authorList>
            <consortium name="EnsemblMetazoa"/>
        </authorList>
    </citation>
    <scope>IDENTIFICATION</scope>
</reference>
<evidence type="ECO:0000256" key="2">
    <source>
        <dbReference type="ARBA" id="ARBA00004123"/>
    </source>
</evidence>
<dbReference type="GO" id="GO:0005634">
    <property type="term" value="C:nucleus"/>
    <property type="evidence" value="ECO:0007669"/>
    <property type="project" value="UniProtKB-SubCell"/>
</dbReference>
<evidence type="ECO:0000256" key="6">
    <source>
        <dbReference type="ARBA" id="ARBA00022490"/>
    </source>
</evidence>
<name>A0A7M5V4Y4_9CNID</name>
<dbReference type="Pfam" id="PF13242">
    <property type="entry name" value="Hydrolase_like"/>
    <property type="match status" value="1"/>
</dbReference>
<evidence type="ECO:0000256" key="12">
    <source>
        <dbReference type="ARBA" id="ARBA00039357"/>
    </source>
</evidence>
<dbReference type="GO" id="GO:0005737">
    <property type="term" value="C:cytoplasm"/>
    <property type="evidence" value="ECO:0007669"/>
    <property type="project" value="UniProtKB-SubCell"/>
</dbReference>
<dbReference type="EC" id="3.6.1.1" evidence="5"/>
<dbReference type="SFLD" id="SFLDG01129">
    <property type="entry name" value="C1.5:_HAD__Beta-PGM__Phosphata"/>
    <property type="match status" value="1"/>
</dbReference>
<protein>
    <recommendedName>
        <fullName evidence="13">Haloacid dehalogenase-like hydrolase domain-containing protein 2</fullName>
        <ecNumber evidence="5">3.6.1.1</ecNumber>
    </recommendedName>
    <alternativeName>
        <fullName evidence="12">Phospholysine phosphohistidine inorganic pyrophosphate phosphatase</fullName>
    </alternativeName>
</protein>
<dbReference type="RefSeq" id="XP_066910213.1">
    <property type="nucleotide sequence ID" value="XM_067054112.1"/>
</dbReference>
<evidence type="ECO:0000313" key="15">
    <source>
        <dbReference type="EnsemblMetazoa" id="CLYHEMP003703.1"/>
    </source>
</evidence>
<dbReference type="InterPro" id="IPR036412">
    <property type="entry name" value="HAD-like_sf"/>
</dbReference>
<evidence type="ECO:0000256" key="1">
    <source>
        <dbReference type="ARBA" id="ARBA00001946"/>
    </source>
</evidence>
<evidence type="ECO:0000256" key="3">
    <source>
        <dbReference type="ARBA" id="ARBA00004496"/>
    </source>
</evidence>
<keyword evidence="8" id="KW-0378">Hydrolase</keyword>
<evidence type="ECO:0000256" key="9">
    <source>
        <dbReference type="ARBA" id="ARBA00022842"/>
    </source>
</evidence>
<dbReference type="FunFam" id="3.40.50.1000:FF:000051">
    <property type="entry name" value="Phospholysine phosphohistidine inorganic pyrophosphate phosphatase"/>
    <property type="match status" value="1"/>
</dbReference>
<comment type="catalytic activity">
    <reaction evidence="14">
        <text>diphosphate + H2O = 2 phosphate + H(+)</text>
        <dbReference type="Rhea" id="RHEA:24576"/>
        <dbReference type="ChEBI" id="CHEBI:15377"/>
        <dbReference type="ChEBI" id="CHEBI:15378"/>
        <dbReference type="ChEBI" id="CHEBI:33019"/>
        <dbReference type="ChEBI" id="CHEBI:43474"/>
        <dbReference type="EC" id="3.6.1.1"/>
    </reaction>
</comment>
<comment type="cofactor">
    <cofactor evidence="1">
        <name>Mg(2+)</name>
        <dbReference type="ChEBI" id="CHEBI:18420"/>
    </cofactor>
</comment>
<keyword evidence="10" id="KW-0539">Nucleus</keyword>
<comment type="function">
    <text evidence="11">Phosphatase that hydrolyzes imidodiphosphate, 3-phosphohistidine and 6-phospholysine. Has broad substrate specificity and can also hydrolyze inorganic diphosphate, but with lower efficiency.</text>
</comment>
<dbReference type="GO" id="GO:0046872">
    <property type="term" value="F:metal ion binding"/>
    <property type="evidence" value="ECO:0007669"/>
    <property type="project" value="UniProtKB-KW"/>
</dbReference>
<comment type="subcellular location">
    <subcellularLocation>
        <location evidence="3">Cytoplasm</location>
    </subcellularLocation>
    <subcellularLocation>
        <location evidence="2">Nucleus</location>
    </subcellularLocation>
</comment>
<dbReference type="InterPro" id="IPR006357">
    <property type="entry name" value="HAD-SF_hydro_IIA"/>
</dbReference>
<dbReference type="GO" id="GO:0016791">
    <property type="term" value="F:phosphatase activity"/>
    <property type="evidence" value="ECO:0007669"/>
    <property type="project" value="InterPro"/>
</dbReference>
<evidence type="ECO:0000256" key="10">
    <source>
        <dbReference type="ARBA" id="ARBA00023242"/>
    </source>
</evidence>
<evidence type="ECO:0000256" key="4">
    <source>
        <dbReference type="ARBA" id="ARBA00007958"/>
    </source>
</evidence>
<dbReference type="EnsemblMetazoa" id="CLYHEMT003703.1">
    <property type="protein sequence ID" value="CLYHEMP003703.1"/>
    <property type="gene ID" value="CLYHEMG003703"/>
</dbReference>
<evidence type="ECO:0000256" key="5">
    <source>
        <dbReference type="ARBA" id="ARBA00012146"/>
    </source>
</evidence>
<evidence type="ECO:0000313" key="16">
    <source>
        <dbReference type="Proteomes" id="UP000594262"/>
    </source>
</evidence>
<dbReference type="PANTHER" id="PTHR19288:SF46">
    <property type="entry name" value="HALOACID DEHALOGENASE-LIKE HYDROLASE DOMAIN-CONTAINING PROTEIN 2"/>
    <property type="match status" value="1"/>
</dbReference>
<dbReference type="SUPFAM" id="SSF56784">
    <property type="entry name" value="HAD-like"/>
    <property type="match status" value="1"/>
</dbReference>
<keyword evidence="7" id="KW-0479">Metal-binding</keyword>
<sequence length="256" mass="28426">MPKTTGILIDLSGTIHIGDKLIGKSKEAIQKLNNAQLPYMFVSNTTKESKNSLHTRLNKLGLNIPKEKIFTSLTATYDYLARNSLRPYSLLSKDALLDFEDLPKEDPNCVVIGLAPEMFSYEEMNKAFQHVLNGCQIIAAHKARYYPAKDEVLRLGPGPFVSALEYACSKEAKVIGKPSPNFFQSALDILGNPDVSYMIGDCAKDDIEGSQRMGIHGILVKTGKYQTGDEDSSEKKPHFVAEDFSEAVEFILNQKM</sequence>
<proteinExistence type="inferred from homology"/>
<organism evidence="15 16">
    <name type="scientific">Clytia hemisphaerica</name>
    <dbReference type="NCBI Taxonomy" id="252671"/>
    <lineage>
        <taxon>Eukaryota</taxon>
        <taxon>Metazoa</taxon>
        <taxon>Cnidaria</taxon>
        <taxon>Hydrozoa</taxon>
        <taxon>Hydroidolina</taxon>
        <taxon>Leptothecata</taxon>
        <taxon>Obeliida</taxon>
        <taxon>Clytiidae</taxon>
        <taxon>Clytia</taxon>
    </lineage>
</organism>
<evidence type="ECO:0000256" key="14">
    <source>
        <dbReference type="ARBA" id="ARBA00047820"/>
    </source>
</evidence>
<evidence type="ECO:0000256" key="7">
    <source>
        <dbReference type="ARBA" id="ARBA00022723"/>
    </source>
</evidence>
<comment type="similarity">
    <text evidence="4">Belongs to the HAD-like hydrolase superfamily.</text>
</comment>
<keyword evidence="9" id="KW-0460">Magnesium</keyword>
<dbReference type="PANTHER" id="PTHR19288">
    <property type="entry name" value="4-NITROPHENYLPHOSPHATASE-RELATED"/>
    <property type="match status" value="1"/>
</dbReference>
<keyword evidence="16" id="KW-1185">Reference proteome</keyword>
<dbReference type="Pfam" id="PF13344">
    <property type="entry name" value="Hydrolase_6"/>
    <property type="match status" value="1"/>
</dbReference>
<dbReference type="InterPro" id="IPR006355">
    <property type="entry name" value="LHPP/HDHD2"/>
</dbReference>
<evidence type="ECO:0000256" key="13">
    <source>
        <dbReference type="ARBA" id="ARBA00039666"/>
    </source>
</evidence>
<accession>A0A7M5V4Y4</accession>
<dbReference type="GO" id="GO:0004427">
    <property type="term" value="F:inorganic diphosphate phosphatase activity"/>
    <property type="evidence" value="ECO:0007669"/>
    <property type="project" value="UniProtKB-EC"/>
</dbReference>
<dbReference type="SFLD" id="SFLDS00003">
    <property type="entry name" value="Haloacid_Dehalogenase"/>
    <property type="match status" value="1"/>
</dbReference>
<keyword evidence="6" id="KW-0963">Cytoplasm</keyword>
<dbReference type="NCBIfam" id="TIGR01458">
    <property type="entry name" value="HAD-SF-IIA-hyp3"/>
    <property type="match status" value="1"/>
</dbReference>